<dbReference type="VEuPathDB" id="AmoebaDB:EHI5A_042910"/>
<sequence length="874" mass="99310">MNYSTRGIQEITHDIYSLIGKVQQGIKKEGEEEFNITNKISELIDELSYCIPFTPSIQDKVINAFNTLDSCSEDGADLLGNLLSIQTIVVEITGILPPPPPRKKSGFSSIKPTEKNTKHRSSGFLNRQGKFNYASPSVAQSQKPFLRRESSSTLSSSSLINSRSLTCSEHSLIQTNQYVDIMKCLPPDATIEQIEYILNRVKEMLEKRKKELEIKLIKPNYSQVFKSSKHGDIVSVYRECQANATANKIISGMNIKDAIKQYYESIDIFSMERNGLPTQLDVAGFAIRKSSTKMRIIAAMTRQTHFLKQHEIENDDMWLRMEEYEKIAYIELIKVTATVPSLIEDITCFGALEKFTELEIAANALKEACVQLVNFVPQVFLKAAQVVGERMEQYFVEATEDMKDIFSSSISKLKEIDIHSGRTSSGIIAVESASKALQAAGSELLGVVWEIIHFKPKDEGKMTFQPYEKAVLRIDRGYRLEHICLLELIAICTSVMNNLRLYIAALKTLGENNVSLTSKINCSDSLKVISIKGKVVAGGLIGLLIEGRNNDTVKDVIYSVLAHYGGQIGEILRKLPQEHCAVITQTIIQTLYNEINIPQVWEFLNEGNSPMNEALKVRMSTAEDIMKKERARCMSPIYDFFVPSEPKSPLILLAELDSMTIARQLTAISFDQYFKLRTNDFFSKGTSIQLIQARINDLSNWTCNSVLSFTDFESRAFMKNHFIEILKKLQELGDFNSAFGIFDGLLHISIVFGTKYISEKANKFIDETSKLYGNFKSLKVAYKKHSLCIPYIGSVLESIEEIKREEPFFYQQKGEDEKYINFVQSKEIYEVVVDYLKYQKEDYYIAKIEPLHSYLTNLPCFDQSVLDKLREYHE</sequence>
<organism evidence="5 6">
    <name type="scientific">Entamoeba histolytica</name>
    <dbReference type="NCBI Taxonomy" id="5759"/>
    <lineage>
        <taxon>Eukaryota</taxon>
        <taxon>Amoebozoa</taxon>
        <taxon>Evosea</taxon>
        <taxon>Archamoebae</taxon>
        <taxon>Mastigamoebida</taxon>
        <taxon>Entamoebidae</taxon>
        <taxon>Entamoeba</taxon>
    </lineage>
</organism>
<dbReference type="PANTHER" id="PTHR23113:SF370">
    <property type="entry name" value="RAS GUANINE NUCLEOTIDE EXCHANGE FACTOR P"/>
    <property type="match status" value="1"/>
</dbReference>
<evidence type="ECO:0000259" key="4">
    <source>
        <dbReference type="PROSITE" id="PS50009"/>
    </source>
</evidence>
<dbReference type="PANTHER" id="PTHR23113">
    <property type="entry name" value="GUANINE NUCLEOTIDE EXCHANGE FACTOR"/>
    <property type="match status" value="1"/>
</dbReference>
<evidence type="ECO:0000256" key="1">
    <source>
        <dbReference type="ARBA" id="ARBA00022658"/>
    </source>
</evidence>
<feature type="region of interest" description="Disordered" evidence="3">
    <location>
        <begin position="96"/>
        <end position="124"/>
    </location>
</feature>
<feature type="domain" description="Ras-GEF" evidence="4">
    <location>
        <begin position="657"/>
        <end position="872"/>
    </location>
</feature>
<dbReference type="VEuPathDB" id="AmoebaDB:EHI8A_021640"/>
<dbReference type="Gene3D" id="1.20.870.10">
    <property type="entry name" value="Son of sevenless (SoS) protein Chain: S domain 1"/>
    <property type="match status" value="1"/>
</dbReference>
<dbReference type="OMA" id="TICAIRA"/>
<evidence type="ECO:0000256" key="2">
    <source>
        <dbReference type="PROSITE-ProRule" id="PRU00168"/>
    </source>
</evidence>
<dbReference type="GO" id="GO:0007265">
    <property type="term" value="P:Ras protein signal transduction"/>
    <property type="evidence" value="ECO:0007669"/>
    <property type="project" value="TreeGrafter"/>
</dbReference>
<dbReference type="Pfam" id="PF00617">
    <property type="entry name" value="RasGEF"/>
    <property type="match status" value="1"/>
</dbReference>
<dbReference type="GO" id="GO:0005886">
    <property type="term" value="C:plasma membrane"/>
    <property type="evidence" value="ECO:0007669"/>
    <property type="project" value="TreeGrafter"/>
</dbReference>
<dbReference type="GO" id="GO:0005085">
    <property type="term" value="F:guanyl-nucleotide exchange factor activity"/>
    <property type="evidence" value="ECO:0007669"/>
    <property type="project" value="UniProtKB-KW"/>
</dbReference>
<dbReference type="VEuPathDB" id="AmoebaDB:KM1_053360"/>
<dbReference type="InterPro" id="IPR008937">
    <property type="entry name" value="Ras-like_GEF"/>
</dbReference>
<dbReference type="AlphaFoldDB" id="A0A5K1USG1"/>
<proteinExistence type="predicted"/>
<reference evidence="5 6" key="1">
    <citation type="submission" date="2016-05" db="EMBL/GenBank/DDBJ databases">
        <title>First whole genome sequencing of Entamoeba histolytica HM1:IMSS-clone-6.</title>
        <authorList>
            <person name="Mukherjee Avik.K."/>
            <person name="Izumyama S."/>
            <person name="Nakada-Tsukui K."/>
            <person name="Nozaki T."/>
        </authorList>
    </citation>
    <scope>NUCLEOTIDE SEQUENCE [LARGE SCALE GENOMIC DNA]</scope>
    <source>
        <strain evidence="5 6">HM1:IMSS clone 6</strain>
    </source>
</reference>
<name>A0A5K1USG1_ENTHI</name>
<evidence type="ECO:0000256" key="3">
    <source>
        <dbReference type="SAM" id="MobiDB-lite"/>
    </source>
</evidence>
<dbReference type="InterPro" id="IPR001895">
    <property type="entry name" value="RASGEF_cat_dom"/>
</dbReference>
<dbReference type="InterPro" id="IPR023578">
    <property type="entry name" value="Ras_GEF_dom_sf"/>
</dbReference>
<dbReference type="VEuPathDB" id="AmoebaDB:EHI7A_023180"/>
<protein>
    <submittedName>
        <fullName evidence="5">Ras guanine nucleotide exchange factor putative</fullName>
    </submittedName>
</protein>
<evidence type="ECO:0000313" key="6">
    <source>
        <dbReference type="Proteomes" id="UP000078387"/>
    </source>
</evidence>
<dbReference type="InterPro" id="IPR036964">
    <property type="entry name" value="RASGEF_cat_dom_sf"/>
</dbReference>
<dbReference type="SMART" id="SM00147">
    <property type="entry name" value="RasGEF"/>
    <property type="match status" value="1"/>
</dbReference>
<dbReference type="SUPFAM" id="SSF48366">
    <property type="entry name" value="Ras GEF"/>
    <property type="match status" value="1"/>
</dbReference>
<keyword evidence="1 2" id="KW-0344">Guanine-nucleotide releasing factor</keyword>
<accession>A0A5K1USG1</accession>
<comment type="caution">
    <text evidence="5">The sequence shown here is derived from an EMBL/GenBank/DDBJ whole genome shotgun (WGS) entry which is preliminary data.</text>
</comment>
<dbReference type="VEuPathDB" id="AmoebaDB:EHI_016400"/>
<dbReference type="EMBL" id="BDEQ01000001">
    <property type="protein sequence ID" value="GAT96028.1"/>
    <property type="molecule type" value="Genomic_DNA"/>
</dbReference>
<dbReference type="Proteomes" id="UP000078387">
    <property type="component" value="Unassembled WGS sequence"/>
</dbReference>
<dbReference type="PROSITE" id="PS50009">
    <property type="entry name" value="RASGEF_CAT"/>
    <property type="match status" value="1"/>
</dbReference>
<evidence type="ECO:0000313" key="5">
    <source>
        <dbReference type="EMBL" id="GAT96028.1"/>
    </source>
</evidence>
<gene>
    <name evidence="5" type="ORF">CL6EHI_016400</name>
</gene>
<dbReference type="Gene3D" id="1.10.840.10">
    <property type="entry name" value="Ras guanine-nucleotide exchange factors catalytic domain"/>
    <property type="match status" value="1"/>
</dbReference>